<dbReference type="InterPro" id="IPR001965">
    <property type="entry name" value="Znf_PHD"/>
</dbReference>
<dbReference type="Gene3D" id="3.40.395.10">
    <property type="entry name" value="Adenoviral Proteinase, Chain A"/>
    <property type="match status" value="1"/>
</dbReference>
<feature type="region of interest" description="Disordered" evidence="1">
    <location>
        <begin position="84"/>
        <end position="104"/>
    </location>
</feature>
<dbReference type="Proteomes" id="UP001152795">
    <property type="component" value="Unassembled WGS sequence"/>
</dbReference>
<organism evidence="2 3">
    <name type="scientific">Paramuricea clavata</name>
    <name type="common">Red gorgonian</name>
    <name type="synonym">Violescent sea-whip</name>
    <dbReference type="NCBI Taxonomy" id="317549"/>
    <lineage>
        <taxon>Eukaryota</taxon>
        <taxon>Metazoa</taxon>
        <taxon>Cnidaria</taxon>
        <taxon>Anthozoa</taxon>
        <taxon>Octocorallia</taxon>
        <taxon>Malacalcyonacea</taxon>
        <taxon>Plexauridae</taxon>
        <taxon>Paramuricea</taxon>
    </lineage>
</organism>
<dbReference type="EMBL" id="CACRXK020011891">
    <property type="protein sequence ID" value="CAB4022268.1"/>
    <property type="molecule type" value="Genomic_DNA"/>
</dbReference>
<evidence type="ECO:0000256" key="1">
    <source>
        <dbReference type="SAM" id="MobiDB-lite"/>
    </source>
</evidence>
<accession>A0A6S7KP46</accession>
<dbReference type="Pfam" id="PF00628">
    <property type="entry name" value="PHD"/>
    <property type="match status" value="1"/>
</dbReference>
<dbReference type="PROSITE" id="PS50016">
    <property type="entry name" value="ZF_PHD_2"/>
    <property type="match status" value="1"/>
</dbReference>
<protein>
    <submittedName>
        <fullName evidence="2">PREDICTED: uncharacterized protein LOC109581489 isoform X10</fullName>
    </submittedName>
</protein>
<name>A0A6S7KP46_PARCT</name>
<comment type="caution">
    <text evidence="2">The sequence shown here is derived from an EMBL/GenBank/DDBJ whole genome shotgun (WGS) entry which is preliminary data.</text>
</comment>
<dbReference type="InterPro" id="IPR019787">
    <property type="entry name" value="Znf_PHD-finger"/>
</dbReference>
<dbReference type="PANTHER" id="PTHR34718">
    <property type="entry name" value="PHD-TYPE DOMAIN-CONTAINING PROTEIN"/>
    <property type="match status" value="1"/>
</dbReference>
<feature type="compositionally biased region" description="Polar residues" evidence="1">
    <location>
        <begin position="95"/>
        <end position="104"/>
    </location>
</feature>
<dbReference type="PANTHER" id="PTHR34718:SF2">
    <property type="entry name" value="PHD-TYPE DOMAIN-CONTAINING PROTEIN"/>
    <property type="match status" value="1"/>
</dbReference>
<dbReference type="InterPro" id="IPR011011">
    <property type="entry name" value="Znf_FYVE_PHD"/>
</dbReference>
<proteinExistence type="predicted"/>
<reference evidence="2" key="1">
    <citation type="submission" date="2020-04" db="EMBL/GenBank/DDBJ databases">
        <authorList>
            <person name="Alioto T."/>
            <person name="Alioto T."/>
            <person name="Gomez Garrido J."/>
        </authorList>
    </citation>
    <scope>NUCLEOTIDE SEQUENCE</scope>
    <source>
        <strain evidence="2">A484AB</strain>
    </source>
</reference>
<dbReference type="SMART" id="SM00249">
    <property type="entry name" value="PHD"/>
    <property type="match status" value="1"/>
</dbReference>
<gene>
    <name evidence="2" type="ORF">PACLA_8A011778</name>
</gene>
<keyword evidence="3" id="KW-1185">Reference proteome</keyword>
<dbReference type="Gene3D" id="3.30.40.10">
    <property type="entry name" value="Zinc/RING finger domain, C3HC4 (zinc finger)"/>
    <property type="match status" value="1"/>
</dbReference>
<sequence>MVSLRQFLYYLNKVKDVFVSTVSEVESVDASNYKTSRLKQRMKTRFPHLAFHATKRKKKSEIVYSDCLKKADVVENVVCADTSQSSSTETESDSNKTGGTKSKPANISATLKELYDVAMTLRMELEEKKKISLCQELCQVSDEFGRLEVDIPPVQTQTGSVDCGLFAIAFAYELAVGNFPVHKVRFDQKKMRSHLLACFEKRELTHFPQVRRQPATQPRQHNSVTIATLCECKLPEEYDNMISCDLCGKWFHFGCVEYDISISTSNEWLCRLCTPPAAKKPKL</sequence>
<dbReference type="SUPFAM" id="SSF57903">
    <property type="entry name" value="FYVE/PHD zinc finger"/>
    <property type="match status" value="1"/>
</dbReference>
<evidence type="ECO:0000313" key="2">
    <source>
        <dbReference type="EMBL" id="CAB4022268.1"/>
    </source>
</evidence>
<dbReference type="InterPro" id="IPR019786">
    <property type="entry name" value="Zinc_finger_PHD-type_CS"/>
</dbReference>
<feature type="non-terminal residue" evidence="2">
    <location>
        <position position="283"/>
    </location>
</feature>
<dbReference type="AlphaFoldDB" id="A0A6S7KP46"/>
<dbReference type="InterPro" id="IPR013083">
    <property type="entry name" value="Znf_RING/FYVE/PHD"/>
</dbReference>
<dbReference type="OrthoDB" id="6353126at2759"/>
<dbReference type="PROSITE" id="PS01359">
    <property type="entry name" value="ZF_PHD_1"/>
    <property type="match status" value="1"/>
</dbReference>
<evidence type="ECO:0000313" key="3">
    <source>
        <dbReference type="Proteomes" id="UP001152795"/>
    </source>
</evidence>